<evidence type="ECO:0000313" key="4">
    <source>
        <dbReference type="Proteomes" id="UP000004318"/>
    </source>
</evidence>
<name>A3TX00_PSEBH</name>
<protein>
    <recommendedName>
        <fullName evidence="2">Activator of Hsp90 ATPase homologue 1/2-like C-terminal domain-containing protein</fullName>
    </recommendedName>
</protein>
<dbReference type="EMBL" id="AAMO01000004">
    <property type="protein sequence ID" value="EAQ03360.1"/>
    <property type="molecule type" value="Genomic_DNA"/>
</dbReference>
<dbReference type="AlphaFoldDB" id="A3TX00"/>
<evidence type="ECO:0000259" key="2">
    <source>
        <dbReference type="Pfam" id="PF08327"/>
    </source>
</evidence>
<comment type="caution">
    <text evidence="3">The sequence shown here is derived from an EMBL/GenBank/DDBJ whole genome shotgun (WGS) entry which is preliminary data.</text>
</comment>
<reference evidence="3 4" key="1">
    <citation type="journal article" date="2010" name="J. Bacteriol.">
        <title>Genome sequences of Oceanicola granulosus HTCC2516(T) and Oceanicola batsensis HTCC2597(TDelta).</title>
        <authorList>
            <person name="Thrash J.C."/>
            <person name="Cho J.C."/>
            <person name="Vergin K.L."/>
            <person name="Giovannoni S.J."/>
        </authorList>
    </citation>
    <scope>NUCLEOTIDE SEQUENCE [LARGE SCALE GENOMIC DNA]</scope>
    <source>
        <strain evidence="4">ATCC BAA-863 / DSM 15984 / KCTC 12145 / HTCC2597</strain>
    </source>
</reference>
<dbReference type="eggNOG" id="COG3832">
    <property type="taxonomic scope" value="Bacteria"/>
</dbReference>
<dbReference type="STRING" id="252305.OB2597_02032"/>
<evidence type="ECO:0000256" key="1">
    <source>
        <dbReference type="ARBA" id="ARBA00006817"/>
    </source>
</evidence>
<dbReference type="InterPro" id="IPR013538">
    <property type="entry name" value="ASHA1/2-like_C"/>
</dbReference>
<dbReference type="HOGENOM" id="CLU_108923_6_1_5"/>
<proteinExistence type="inferred from homology"/>
<dbReference type="CDD" id="cd08896">
    <property type="entry name" value="SRPBCC_CalC_Aha1-like_3"/>
    <property type="match status" value="1"/>
</dbReference>
<dbReference type="RefSeq" id="WP_009804660.1">
    <property type="nucleotide sequence ID" value="NZ_CH724131.1"/>
</dbReference>
<organism evidence="3 4">
    <name type="scientific">Pseudooceanicola batsensis (strain ATCC BAA-863 / DSM 15984 / KCTC 12145 / HTCC2597)</name>
    <name type="common">Oceanicola batsensis</name>
    <dbReference type="NCBI Taxonomy" id="252305"/>
    <lineage>
        <taxon>Bacteria</taxon>
        <taxon>Pseudomonadati</taxon>
        <taxon>Pseudomonadota</taxon>
        <taxon>Alphaproteobacteria</taxon>
        <taxon>Rhodobacterales</taxon>
        <taxon>Paracoccaceae</taxon>
        <taxon>Pseudooceanicola</taxon>
    </lineage>
</organism>
<dbReference type="Pfam" id="PF08327">
    <property type="entry name" value="AHSA1"/>
    <property type="match status" value="1"/>
</dbReference>
<feature type="domain" description="Activator of Hsp90 ATPase homologue 1/2-like C-terminal" evidence="2">
    <location>
        <begin position="13"/>
        <end position="149"/>
    </location>
</feature>
<dbReference type="Gene3D" id="3.30.530.20">
    <property type="match status" value="1"/>
</dbReference>
<dbReference type="SUPFAM" id="SSF55961">
    <property type="entry name" value="Bet v1-like"/>
    <property type="match status" value="1"/>
</dbReference>
<gene>
    <name evidence="3" type="ORF">OB2597_02032</name>
</gene>
<sequence length="152" mass="17192">MTQNDLVIDRTIDAPVSLVWRCWTEKDLLSQWWCPAPWRAEVTALEHVPGGAFDTVMHGPDGEEFAGEGCILVSDPERRVIFTSAMKRGFRPQPSDLPFTARIEMSGRGERTHYVATVMHMTEEHRKQHEDMGFLDGWGAAIGQLEKLAARL</sequence>
<dbReference type="OrthoDB" id="9805228at2"/>
<dbReference type="InterPro" id="IPR023393">
    <property type="entry name" value="START-like_dom_sf"/>
</dbReference>
<keyword evidence="4" id="KW-1185">Reference proteome</keyword>
<accession>A3TX00</accession>
<comment type="similarity">
    <text evidence="1">Belongs to the AHA1 family.</text>
</comment>
<dbReference type="Proteomes" id="UP000004318">
    <property type="component" value="Unassembled WGS sequence"/>
</dbReference>
<evidence type="ECO:0000313" key="3">
    <source>
        <dbReference type="EMBL" id="EAQ03360.1"/>
    </source>
</evidence>